<name>A0ABS4F3M6_9CLOT</name>
<evidence type="ECO:0000256" key="4">
    <source>
        <dbReference type="ARBA" id="ARBA00022807"/>
    </source>
</evidence>
<feature type="domain" description="SH3b" evidence="6">
    <location>
        <begin position="33"/>
        <end position="97"/>
    </location>
</feature>
<evidence type="ECO:0000256" key="1">
    <source>
        <dbReference type="ARBA" id="ARBA00007074"/>
    </source>
</evidence>
<keyword evidence="3" id="KW-0378">Hydrolase</keyword>
<evidence type="ECO:0000256" key="2">
    <source>
        <dbReference type="ARBA" id="ARBA00022670"/>
    </source>
</evidence>
<keyword evidence="2" id="KW-0645">Protease</keyword>
<organism evidence="8 9">
    <name type="scientific">Clostridium moniliforme</name>
    <dbReference type="NCBI Taxonomy" id="39489"/>
    <lineage>
        <taxon>Bacteria</taxon>
        <taxon>Bacillati</taxon>
        <taxon>Bacillota</taxon>
        <taxon>Clostridia</taxon>
        <taxon>Eubacteriales</taxon>
        <taxon>Clostridiaceae</taxon>
        <taxon>Clostridium</taxon>
    </lineage>
</organism>
<keyword evidence="4" id="KW-0788">Thiol protease</keyword>
<dbReference type="InterPro" id="IPR052354">
    <property type="entry name" value="Cell_Wall_Dynamics_Protein"/>
</dbReference>
<dbReference type="RefSeq" id="WP_209797773.1">
    <property type="nucleotide sequence ID" value="NZ_JAGGJZ010000014.1"/>
</dbReference>
<feature type="domain" description="SH3b" evidence="6">
    <location>
        <begin position="269"/>
        <end position="332"/>
    </location>
</feature>
<feature type="region of interest" description="Disordered" evidence="5">
    <location>
        <begin position="333"/>
        <end position="352"/>
    </location>
</feature>
<feature type="domain" description="SH3b" evidence="6">
    <location>
        <begin position="107"/>
        <end position="170"/>
    </location>
</feature>
<dbReference type="InterPro" id="IPR000064">
    <property type="entry name" value="NLP_P60_dom"/>
</dbReference>
<dbReference type="InterPro" id="IPR038765">
    <property type="entry name" value="Papain-like_cys_pep_sf"/>
</dbReference>
<dbReference type="PANTHER" id="PTHR34408:SF1">
    <property type="entry name" value="GLYCOSYL HYDROLASE FAMILY 19 DOMAIN-CONTAINING PROTEIN HI_1415"/>
    <property type="match status" value="1"/>
</dbReference>
<sequence>MDKKKIVALMLATSAGTGATLMHNTVAHADEYKASGHVVNVTSVLRVRAKSSTSSEVLGYLRNGDKVNIKGKSGDWYKIDFEGKTAYVYNEYIKEGSNNSSSEKVKGKGKVVNVESSLRIRSGASTSHSVIGYLYEGNTFDIIEKSGDWYKIKHNGRIGYVYGEYVKPAGESSSTNNNVDNDLGGKVGQVINVTSSLRIRSGAGTNHSVVGYLSNGEKFDITGRSGDWYKIKTNRHSGYVHKDYVRILGQGSNSSSSSSDDNNEVQEKGKGKVVNITSNLRIRNAPSTNSSVIGYLLEGQTFDILGKSGSWYKIKHNGSTGYVHEDYVSVIGQGNSNNSGNNSSSSSGQSVSEYGKVVNVSTSLRLRKGPSTNSSVVGYLFPGETFKITERNGSWYKVNANEKVGYASSDYIKLINKNEANSSGSSSTSSASYESVYNILKAQIGSPYIWGGSGEFITHDSLRMFKKMFPGEAAAGKYNIPSKYINNGYRAFDCSGLLYWGFRQVGINIGRTTYDQINAGREVSLNDVRPGDLLFYRSLGHVGMYIGNGKWLEAPHSHDYVKIANVPWSQIGRARRILK</sequence>
<feature type="region of interest" description="Disordered" evidence="5">
    <location>
        <begin position="250"/>
        <end position="272"/>
    </location>
</feature>
<dbReference type="Proteomes" id="UP000783390">
    <property type="component" value="Unassembled WGS sequence"/>
</dbReference>
<dbReference type="Gene3D" id="2.30.30.40">
    <property type="entry name" value="SH3 Domains"/>
    <property type="match status" value="5"/>
</dbReference>
<feature type="domain" description="SH3b" evidence="6">
    <location>
        <begin position="353"/>
        <end position="416"/>
    </location>
</feature>
<protein>
    <submittedName>
        <fullName evidence="8">Enterotoxin B</fullName>
    </submittedName>
</protein>
<evidence type="ECO:0000259" key="7">
    <source>
        <dbReference type="PROSITE" id="PS51935"/>
    </source>
</evidence>
<dbReference type="InterPro" id="IPR003646">
    <property type="entry name" value="SH3-like_bac-type"/>
</dbReference>
<accession>A0ABS4F3M6</accession>
<dbReference type="PANTHER" id="PTHR34408">
    <property type="entry name" value="FAMILY PROTEIN, PUTATIVE-RELATED"/>
    <property type="match status" value="1"/>
</dbReference>
<gene>
    <name evidence="8" type="ORF">J2Z53_002483</name>
</gene>
<dbReference type="PROSITE" id="PS51935">
    <property type="entry name" value="NLPC_P60"/>
    <property type="match status" value="1"/>
</dbReference>
<evidence type="ECO:0000313" key="8">
    <source>
        <dbReference type="EMBL" id="MBP1890858.1"/>
    </source>
</evidence>
<dbReference type="Pfam" id="PF00877">
    <property type="entry name" value="NLPC_P60"/>
    <property type="match status" value="1"/>
</dbReference>
<dbReference type="SUPFAM" id="SSF54001">
    <property type="entry name" value="Cysteine proteinases"/>
    <property type="match status" value="1"/>
</dbReference>
<comment type="caution">
    <text evidence="8">The sequence shown here is derived from an EMBL/GenBank/DDBJ whole genome shotgun (WGS) entry which is preliminary data.</text>
</comment>
<reference evidence="8 9" key="1">
    <citation type="submission" date="2021-03" db="EMBL/GenBank/DDBJ databases">
        <title>Genomic Encyclopedia of Type Strains, Phase IV (KMG-IV): sequencing the most valuable type-strain genomes for metagenomic binning, comparative biology and taxonomic classification.</title>
        <authorList>
            <person name="Goeker M."/>
        </authorList>
    </citation>
    <scope>NUCLEOTIDE SEQUENCE [LARGE SCALE GENOMIC DNA]</scope>
    <source>
        <strain evidence="8 9">DSM 3984</strain>
    </source>
</reference>
<dbReference type="PROSITE" id="PS51781">
    <property type="entry name" value="SH3B"/>
    <property type="match status" value="5"/>
</dbReference>
<proteinExistence type="inferred from homology"/>
<keyword evidence="9" id="KW-1185">Reference proteome</keyword>
<evidence type="ECO:0000313" key="9">
    <source>
        <dbReference type="Proteomes" id="UP000783390"/>
    </source>
</evidence>
<evidence type="ECO:0000259" key="6">
    <source>
        <dbReference type="PROSITE" id="PS51781"/>
    </source>
</evidence>
<evidence type="ECO:0000256" key="5">
    <source>
        <dbReference type="SAM" id="MobiDB-lite"/>
    </source>
</evidence>
<dbReference type="EMBL" id="JAGGJZ010000014">
    <property type="protein sequence ID" value="MBP1890858.1"/>
    <property type="molecule type" value="Genomic_DNA"/>
</dbReference>
<dbReference type="SMART" id="SM00287">
    <property type="entry name" value="SH3b"/>
    <property type="match status" value="5"/>
</dbReference>
<comment type="similarity">
    <text evidence="1">Belongs to the peptidase C40 family.</text>
</comment>
<feature type="domain" description="NlpC/P60" evidence="7">
    <location>
        <begin position="430"/>
        <end position="579"/>
    </location>
</feature>
<evidence type="ECO:0000256" key="3">
    <source>
        <dbReference type="ARBA" id="ARBA00022801"/>
    </source>
</evidence>
<dbReference type="SUPFAM" id="SSF50044">
    <property type="entry name" value="SH3-domain"/>
    <property type="match status" value="2"/>
</dbReference>
<dbReference type="Gene3D" id="3.90.1720.10">
    <property type="entry name" value="endopeptidase domain like (from Nostoc punctiforme)"/>
    <property type="match status" value="1"/>
</dbReference>
<dbReference type="Pfam" id="PF08239">
    <property type="entry name" value="SH3_3"/>
    <property type="match status" value="5"/>
</dbReference>
<feature type="domain" description="SH3b" evidence="6">
    <location>
        <begin position="186"/>
        <end position="249"/>
    </location>
</feature>
<dbReference type="InterPro" id="IPR036028">
    <property type="entry name" value="SH3-like_dom_sf"/>
</dbReference>